<reference evidence="3" key="2">
    <citation type="submission" date="2015-06" db="EMBL/GenBank/DDBJ databases">
        <title>Expansion of signal transduction pathways in fungi by whole-genome duplication.</title>
        <authorList>
            <consortium name="DOE Joint Genome Institute"/>
            <person name="Corrochano L.M."/>
            <person name="Kuo A."/>
            <person name="Marcet-Houben M."/>
            <person name="Polaino S."/>
            <person name="Salamov A."/>
            <person name="Villalobos J.M."/>
            <person name="Alvarez M.I."/>
            <person name="Avalos J."/>
            <person name="Benito E.P."/>
            <person name="Benoit I."/>
            <person name="Burger G."/>
            <person name="Camino L.P."/>
            <person name="Canovas D."/>
            <person name="Cerda-Olmedo E."/>
            <person name="Cheng J.-F."/>
            <person name="Dominguez A."/>
            <person name="Elias M."/>
            <person name="Eslava A.P."/>
            <person name="Glaser F."/>
            <person name="Grimwood J."/>
            <person name="Gutierrez G."/>
            <person name="Heitman J."/>
            <person name="Henrissat B."/>
            <person name="Iturriaga E.A."/>
            <person name="Lang B.F."/>
            <person name="Lavin J.L."/>
            <person name="Lee S."/>
            <person name="Li W."/>
            <person name="Lindquist E."/>
            <person name="Lopez-Garcia S."/>
            <person name="Luque E.M."/>
            <person name="Marcos A.T."/>
            <person name="Martin J."/>
            <person name="McCluskey K."/>
            <person name="Medina H.R."/>
            <person name="Miralles-Duran A."/>
            <person name="Miyazaki A."/>
            <person name="Munoz-Torres E."/>
            <person name="Oguiza J.A."/>
            <person name="Ohm R."/>
            <person name="Olmedo M."/>
            <person name="Orejas M."/>
            <person name="Ortiz-Castellanos L."/>
            <person name="Pisabarro A.G."/>
            <person name="Rodriguez-Romero J."/>
            <person name="Ruiz-Herrera J."/>
            <person name="Ruiz-Vazquez R."/>
            <person name="Sanz C."/>
            <person name="Schackwitz W."/>
            <person name="Schmutz J."/>
            <person name="Shahriari M."/>
            <person name="Shelest E."/>
            <person name="Silva-Franco F."/>
            <person name="Soanes D."/>
            <person name="Syed K."/>
            <person name="Tagua V.G."/>
            <person name="Talbot N.J."/>
            <person name="Thon M."/>
            <person name="De vries R.P."/>
            <person name="Wiebenga A."/>
            <person name="Yadav J.S."/>
            <person name="Braun E.L."/>
            <person name="Baker S."/>
            <person name="Garre V."/>
            <person name="Horwitz B."/>
            <person name="Torres-Martinez S."/>
            <person name="Idnurm A."/>
            <person name="Herrera-Estrella A."/>
            <person name="Gabaldon T."/>
            <person name="Grigoriev I.V."/>
        </authorList>
    </citation>
    <scope>NUCLEOTIDE SEQUENCE [LARGE SCALE GENOMIC DNA]</scope>
    <source>
        <strain evidence="3">NRRL 1555(-)</strain>
    </source>
</reference>
<evidence type="ECO:0000313" key="1">
    <source>
        <dbReference type="EMBL" id="OAD71337.1"/>
    </source>
</evidence>
<keyword evidence="3" id="KW-1185">Reference proteome</keyword>
<dbReference type="GeneID" id="28994887"/>
<dbReference type="VEuPathDB" id="FungiDB:PHYBLDRAFT_159402"/>
<reference evidence="1" key="1">
    <citation type="submission" date="2015-06" db="EMBL/GenBank/DDBJ databases">
        <title>Expansion of signal transduction pathways in fungi by whole-genome duplication.</title>
        <authorList>
            <consortium name="DOE Joint Genome Institute"/>
            <person name="Corrochano L.M."/>
            <person name="Kuo A."/>
            <person name="Marcet-Houben M."/>
            <person name="Polaino S."/>
            <person name="Salamov A."/>
            <person name="Villalobos J.M."/>
            <person name="Alvarez M.I."/>
            <person name="Avalos J."/>
            <person name="Benito E.P."/>
            <person name="Benoit I."/>
            <person name="Burger G."/>
            <person name="Camino L.P."/>
            <person name="Canovas D."/>
            <person name="Cerda-Olmedo E."/>
            <person name="Cheng J.-F."/>
            <person name="Dominguez A."/>
            <person name="Elias M."/>
            <person name="Eslava A.P."/>
            <person name="Glaser F."/>
            <person name="Grimwood J."/>
            <person name="Gutierrez G."/>
            <person name="Heitman J."/>
            <person name="Henrissat B."/>
            <person name="Iturriaga E.A."/>
            <person name="Lang B.F."/>
            <person name="Lavin J.L."/>
            <person name="Lee S."/>
            <person name="Li W."/>
            <person name="Lindquist E."/>
            <person name="Lopez-Garcia S."/>
            <person name="Luque E.M."/>
            <person name="Marcos A.T."/>
            <person name="Martin J."/>
            <person name="Mccluskey K."/>
            <person name="Medina H.R."/>
            <person name="Miralles-Duran A."/>
            <person name="Miyazaki A."/>
            <person name="Munoz-Torres E."/>
            <person name="Oguiza J.A."/>
            <person name="Ohm R."/>
            <person name="Olmedo M."/>
            <person name="Orejas M."/>
            <person name="Ortiz-Castellanos L."/>
            <person name="Pisabarro A.G."/>
            <person name="Rodriguez-Romero J."/>
            <person name="Ruiz-Herrera J."/>
            <person name="Ruiz-Vazquez R."/>
            <person name="Sanz C."/>
            <person name="Schackwitz W."/>
            <person name="Schmutz J."/>
            <person name="Shahriari M."/>
            <person name="Shelest E."/>
            <person name="Silva-Franco F."/>
            <person name="Soanes D."/>
            <person name="Syed K."/>
            <person name="Tagua V.G."/>
            <person name="Talbot N.J."/>
            <person name="Thon M."/>
            <person name="De Vries R.P."/>
            <person name="Wiebenga A."/>
            <person name="Yadav J.S."/>
            <person name="Braun E.L."/>
            <person name="Baker S."/>
            <person name="Garre V."/>
            <person name="Horwitz B."/>
            <person name="Torres-Martinez S."/>
            <person name="Idnurm A."/>
            <person name="Herrera-Estrella A."/>
            <person name="Gabaldon T."/>
            <person name="Grigoriev I.V."/>
        </authorList>
    </citation>
    <scope>NUCLEOTIDE SEQUENCE [LARGE SCALE GENOMIC DNA]</scope>
    <source>
        <strain evidence="1">NRRL 1555</strain>
    </source>
</reference>
<dbReference type="RefSeq" id="XP_018289377.1">
    <property type="nucleotide sequence ID" value="XM_018433981.1"/>
</dbReference>
<gene>
    <name evidence="1" type="ORF">PHYBLDRAFT_159401</name>
    <name evidence="2" type="ORF">PHYBLDRAFT_159402</name>
</gene>
<name>A0A167LY72_PHYB8</name>
<sequence>MVLIRGVRQQPGSSQLPYLITEKGLRTYQRNLPQSSRVQRVRLPSNTVSSRELRTRIS</sequence>
<organism evidence="1 3">
    <name type="scientific">Phycomyces blakesleeanus (strain ATCC 8743b / DSM 1359 / FGSC 10004 / NBRC 33097 / NRRL 1555)</name>
    <dbReference type="NCBI Taxonomy" id="763407"/>
    <lineage>
        <taxon>Eukaryota</taxon>
        <taxon>Fungi</taxon>
        <taxon>Fungi incertae sedis</taxon>
        <taxon>Mucoromycota</taxon>
        <taxon>Mucoromycotina</taxon>
        <taxon>Mucoromycetes</taxon>
        <taxon>Mucorales</taxon>
        <taxon>Phycomycetaceae</taxon>
        <taxon>Phycomyces</taxon>
    </lineage>
</organism>
<dbReference type="GeneID" id="28994888"/>
<dbReference type="AlphaFoldDB" id="A0A167LY72"/>
<evidence type="ECO:0000313" key="3">
    <source>
        <dbReference type="Proteomes" id="UP000077315"/>
    </source>
</evidence>
<dbReference type="EMBL" id="KV440986">
    <property type="protein sequence ID" value="OAD71338.1"/>
    <property type="molecule type" value="Genomic_DNA"/>
</dbReference>
<dbReference type="VEuPathDB" id="FungiDB:PHYBLDRAFT_159401"/>
<dbReference type="RefSeq" id="XP_018289378.1">
    <property type="nucleotide sequence ID" value="XM_018433982.1"/>
</dbReference>
<protein>
    <submittedName>
        <fullName evidence="1">Basic-leucine zipper transcription factor</fullName>
    </submittedName>
</protein>
<proteinExistence type="predicted"/>
<dbReference type="Proteomes" id="UP000077315">
    <property type="component" value="Unassembled WGS sequence"/>
</dbReference>
<dbReference type="EMBL" id="KV440986">
    <property type="protein sequence ID" value="OAD71337.1"/>
    <property type="molecule type" value="Genomic_DNA"/>
</dbReference>
<accession>A0A167LY72</accession>
<evidence type="ECO:0000313" key="2">
    <source>
        <dbReference type="EMBL" id="OAD71338.1"/>
    </source>
</evidence>